<evidence type="ECO:0000256" key="1">
    <source>
        <dbReference type="SAM" id="MobiDB-lite"/>
    </source>
</evidence>
<dbReference type="PhylomeDB" id="B3RWV4"/>
<dbReference type="PANTHER" id="PTHR10625:SF38">
    <property type="entry name" value="HISTONE DEACETYLASE 6, ISOFORM G"/>
    <property type="match status" value="1"/>
</dbReference>
<gene>
    <name evidence="3" type="ORF">TRIADDRAFT_56890</name>
</gene>
<organism evidence="3 4">
    <name type="scientific">Trichoplax adhaerens</name>
    <name type="common">Trichoplax reptans</name>
    <dbReference type="NCBI Taxonomy" id="10228"/>
    <lineage>
        <taxon>Eukaryota</taxon>
        <taxon>Metazoa</taxon>
        <taxon>Placozoa</taxon>
        <taxon>Uniplacotomia</taxon>
        <taxon>Trichoplacea</taxon>
        <taxon>Trichoplacidae</taxon>
        <taxon>Trichoplax</taxon>
    </lineage>
</organism>
<dbReference type="InterPro" id="IPR000286">
    <property type="entry name" value="HDACs"/>
</dbReference>
<sequence>MSAEEIINQLQNLTVEDSKFDLADGHGFSTCYVYDKDMKKHQNLYDRSHPEVPDRISRIYDKCQEYELLKKCKRLPSRVATDEELLIMHSQNLIDTLRATQTMKSRDLSKYADSLDSIYLHPSSFECAKLAAGCTLAVIEEVASGKSLNGIGIVRPPGHHGFHDICSGFCLFNNVAIAAKKVQSYPNIDRILIVDWDVHHGNGTQSLFYKDPSVLYYSIHRYDHAEFYPFMEDANYDRAGEEAGEGFNINVAWNKFNPDLVIVSAGFDSARGDPKGLCNVTPEGFAHLTKLLMNLANGRLALILEGGYNLTSNAESMAACLRVLLGESCPPLEEAAIPCQSALESISNTLKTHSKYWKSLRLPAFTTDDTQKRESETEKMKPAEKRPTTSSDTQKRESETEKMKPVEKRPTTSSKKKNKARVQHKEATDEPT</sequence>
<dbReference type="Gene3D" id="3.40.800.20">
    <property type="entry name" value="Histone deacetylase domain"/>
    <property type="match status" value="1"/>
</dbReference>
<dbReference type="InterPro" id="IPR037138">
    <property type="entry name" value="His_deacetylse_dom_sf"/>
</dbReference>
<evidence type="ECO:0000313" key="4">
    <source>
        <dbReference type="Proteomes" id="UP000009022"/>
    </source>
</evidence>
<dbReference type="eggNOG" id="KOG1343">
    <property type="taxonomic scope" value="Eukaryota"/>
</dbReference>
<reference evidence="3 4" key="1">
    <citation type="journal article" date="2008" name="Nature">
        <title>The Trichoplax genome and the nature of placozoans.</title>
        <authorList>
            <person name="Srivastava M."/>
            <person name="Begovic E."/>
            <person name="Chapman J."/>
            <person name="Putnam N.H."/>
            <person name="Hellsten U."/>
            <person name="Kawashima T."/>
            <person name="Kuo A."/>
            <person name="Mitros T."/>
            <person name="Salamov A."/>
            <person name="Carpenter M.L."/>
            <person name="Signorovitch A.Y."/>
            <person name="Moreno M.A."/>
            <person name="Kamm K."/>
            <person name="Grimwood J."/>
            <person name="Schmutz J."/>
            <person name="Shapiro H."/>
            <person name="Grigoriev I.V."/>
            <person name="Buss L.W."/>
            <person name="Schierwater B."/>
            <person name="Dellaporta S.L."/>
            <person name="Rokhsar D.S."/>
        </authorList>
    </citation>
    <scope>NUCLEOTIDE SEQUENCE [LARGE SCALE GENOMIC DNA]</scope>
    <source>
        <strain evidence="3 4">Grell-BS-1999</strain>
    </source>
</reference>
<feature type="compositionally biased region" description="Basic and acidic residues" evidence="1">
    <location>
        <begin position="369"/>
        <end position="410"/>
    </location>
</feature>
<accession>B3RWV4</accession>
<dbReference type="InterPro" id="IPR023696">
    <property type="entry name" value="Ureohydrolase_dom_sf"/>
</dbReference>
<dbReference type="CTD" id="6754298"/>
<dbReference type="GeneID" id="6754298"/>
<dbReference type="Proteomes" id="UP000009022">
    <property type="component" value="Unassembled WGS sequence"/>
</dbReference>
<dbReference type="SUPFAM" id="SSF52768">
    <property type="entry name" value="Arginase/deacetylase"/>
    <property type="match status" value="1"/>
</dbReference>
<dbReference type="FunCoup" id="B3RWV4">
    <property type="interactions" value="157"/>
</dbReference>
<evidence type="ECO:0000313" key="3">
    <source>
        <dbReference type="EMBL" id="EDV24764.1"/>
    </source>
</evidence>
<feature type="region of interest" description="Disordered" evidence="1">
    <location>
        <begin position="367"/>
        <end position="432"/>
    </location>
</feature>
<dbReference type="STRING" id="10228.B3RWV4"/>
<evidence type="ECO:0000259" key="2">
    <source>
        <dbReference type="Pfam" id="PF00850"/>
    </source>
</evidence>
<dbReference type="EMBL" id="DS985245">
    <property type="protein sequence ID" value="EDV24764.1"/>
    <property type="molecule type" value="Genomic_DNA"/>
</dbReference>
<keyword evidence="4" id="KW-1185">Reference proteome</keyword>
<dbReference type="RefSeq" id="XP_002112654.1">
    <property type="nucleotide sequence ID" value="XM_002112618.1"/>
</dbReference>
<dbReference type="InParanoid" id="B3RWV4"/>
<dbReference type="HOGENOM" id="CLU_007727_8_7_1"/>
<dbReference type="KEGG" id="tad:TRIADDRAFT_56890"/>
<dbReference type="PANTHER" id="PTHR10625">
    <property type="entry name" value="HISTONE DEACETYLASE HDAC1-RELATED"/>
    <property type="match status" value="1"/>
</dbReference>
<feature type="compositionally biased region" description="Basic and acidic residues" evidence="1">
    <location>
        <begin position="423"/>
        <end position="432"/>
    </location>
</feature>
<feature type="domain" description="Histone deacetylase" evidence="2">
    <location>
        <begin position="49"/>
        <end position="254"/>
    </location>
</feature>
<protein>
    <recommendedName>
        <fullName evidence="2">Histone deacetylase domain-containing protein</fullName>
    </recommendedName>
</protein>
<dbReference type="InterPro" id="IPR023801">
    <property type="entry name" value="His_deacetylse_dom"/>
</dbReference>
<name>B3RWV4_TRIAD</name>
<proteinExistence type="predicted"/>
<dbReference type="OrthoDB" id="424012at2759"/>
<dbReference type="PRINTS" id="PR01270">
    <property type="entry name" value="HDASUPER"/>
</dbReference>
<dbReference type="AlphaFoldDB" id="B3RWV4"/>
<dbReference type="Pfam" id="PF00850">
    <property type="entry name" value="Hist_deacetyl"/>
    <property type="match status" value="1"/>
</dbReference>
<dbReference type="OMA" id="FFQHPFY"/>